<dbReference type="InterPro" id="IPR016464">
    <property type="entry name" value="NADH_Ub_cplx-1_asu_su-2"/>
</dbReference>
<reference evidence="15 16" key="1">
    <citation type="submission" date="2020-08" db="EMBL/GenBank/DDBJ databases">
        <title>Aphidius gifuensis genome sequencing and assembly.</title>
        <authorList>
            <person name="Du Z."/>
        </authorList>
    </citation>
    <scope>NUCLEOTIDE SEQUENCE [LARGE SCALE GENOMIC DNA]</scope>
    <source>
        <strain evidence="15">YNYX2018</strain>
        <tissue evidence="15">Adults</tissue>
    </source>
</reference>
<dbReference type="PANTHER" id="PTHR12878:SF0">
    <property type="entry name" value="NADH DEHYDROGENASE [UBIQUINONE] 1 ALPHA SUBCOMPLEX SUBUNIT 2"/>
    <property type="match status" value="1"/>
</dbReference>
<keyword evidence="9" id="KW-0496">Mitochondrion</keyword>
<dbReference type="InterPro" id="IPR007741">
    <property type="entry name" value="Ribosomal_mL43/mS25/NADH_DH"/>
</dbReference>
<evidence type="ECO:0000313" key="16">
    <source>
        <dbReference type="Proteomes" id="UP000639338"/>
    </source>
</evidence>
<proteinExistence type="inferred from homology"/>
<evidence type="ECO:0000256" key="6">
    <source>
        <dbReference type="ARBA" id="ARBA00022660"/>
    </source>
</evidence>
<dbReference type="GO" id="GO:0005743">
    <property type="term" value="C:mitochondrial inner membrane"/>
    <property type="evidence" value="ECO:0007669"/>
    <property type="project" value="UniProtKB-SubCell"/>
</dbReference>
<feature type="domain" description="Ribosomal protein/NADH dehydrogenase" evidence="14">
    <location>
        <begin position="19"/>
        <end position="92"/>
    </location>
</feature>
<evidence type="ECO:0000256" key="8">
    <source>
        <dbReference type="ARBA" id="ARBA00022982"/>
    </source>
</evidence>
<evidence type="ECO:0000256" key="5">
    <source>
        <dbReference type="ARBA" id="ARBA00022448"/>
    </source>
</evidence>
<evidence type="ECO:0000256" key="7">
    <source>
        <dbReference type="ARBA" id="ARBA00022792"/>
    </source>
</evidence>
<evidence type="ECO:0000256" key="10">
    <source>
        <dbReference type="ARBA" id="ARBA00023136"/>
    </source>
</evidence>
<feature type="disulfide bond" description="Redox-active" evidence="13">
    <location>
        <begin position="18"/>
        <end position="52"/>
    </location>
</feature>
<evidence type="ECO:0000256" key="3">
    <source>
        <dbReference type="ARBA" id="ARBA00008939"/>
    </source>
</evidence>
<keyword evidence="16" id="KW-1185">Reference proteome</keyword>
<name>A0A835CYP5_APHGI</name>
<evidence type="ECO:0000259" key="14">
    <source>
        <dbReference type="SMART" id="SM00916"/>
    </source>
</evidence>
<keyword evidence="6" id="KW-0679">Respiratory chain</keyword>
<evidence type="ECO:0000256" key="13">
    <source>
        <dbReference type="PIRSR" id="PIRSR005822-1"/>
    </source>
</evidence>
<keyword evidence="10" id="KW-0472">Membrane</keyword>
<dbReference type="Gene3D" id="3.40.30.10">
    <property type="entry name" value="Glutaredoxin"/>
    <property type="match status" value="1"/>
</dbReference>
<dbReference type="InterPro" id="IPR036249">
    <property type="entry name" value="Thioredoxin-like_sf"/>
</dbReference>
<dbReference type="AlphaFoldDB" id="A0A835CYP5"/>
<dbReference type="Proteomes" id="UP000639338">
    <property type="component" value="Unassembled WGS sequence"/>
</dbReference>
<keyword evidence="7" id="KW-0999">Mitochondrion inner membrane</keyword>
<evidence type="ECO:0000256" key="11">
    <source>
        <dbReference type="ARBA" id="ARBA00031441"/>
    </source>
</evidence>
<evidence type="ECO:0000256" key="1">
    <source>
        <dbReference type="ARBA" id="ARBA00003195"/>
    </source>
</evidence>
<sequence length="93" mass="10411">MAAVKFGSHLKELRILLCQTSKTSQGAREFIESQYVPLKMSNPKLPVLVRECSLIEPRLYARYEFGKESSVSLANLKSSEILDKVLQLASAKP</sequence>
<gene>
    <name evidence="15" type="ORF">HCN44_009278</name>
</gene>
<comment type="caution">
    <text evidence="15">The sequence shown here is derived from an EMBL/GenBank/DDBJ whole genome shotgun (WGS) entry which is preliminary data.</text>
</comment>
<keyword evidence="5" id="KW-0813">Transport</keyword>
<dbReference type="PIRSF" id="PIRSF005822">
    <property type="entry name" value="NDUA2"/>
    <property type="match status" value="1"/>
</dbReference>
<dbReference type="PANTHER" id="PTHR12878">
    <property type="entry name" value="NADH-UBIQUINONE OXIDOREDUCTASE B8 SUBUNIT"/>
    <property type="match status" value="1"/>
</dbReference>
<comment type="subcellular location">
    <subcellularLocation>
        <location evidence="2">Mitochondrion inner membrane</location>
        <topology evidence="2">Peripheral membrane protein</topology>
        <orientation evidence="2">Matrix side</orientation>
    </subcellularLocation>
</comment>
<evidence type="ECO:0000256" key="2">
    <source>
        <dbReference type="ARBA" id="ARBA00004443"/>
    </source>
</evidence>
<dbReference type="OrthoDB" id="10250268at2759"/>
<accession>A0A835CYP5</accession>
<dbReference type="EMBL" id="JACMRX010000001">
    <property type="protein sequence ID" value="KAF7997880.1"/>
    <property type="molecule type" value="Genomic_DNA"/>
</dbReference>
<comment type="similarity">
    <text evidence="3">Belongs to the complex I NDUFA2 subunit family.</text>
</comment>
<dbReference type="SUPFAM" id="SSF52833">
    <property type="entry name" value="Thioredoxin-like"/>
    <property type="match status" value="1"/>
</dbReference>
<protein>
    <recommendedName>
        <fullName evidence="4">NADH dehydrogenase [ubiquinone] 1 alpha subcomplex subunit 2</fullName>
    </recommendedName>
    <alternativeName>
        <fullName evidence="11">Complex I-B8</fullName>
    </alternativeName>
    <alternativeName>
        <fullName evidence="12">NADH-ubiquinone oxidoreductase B8 subunit</fullName>
    </alternativeName>
</protein>
<organism evidence="15 16">
    <name type="scientific">Aphidius gifuensis</name>
    <name type="common">Parasitoid wasp</name>
    <dbReference type="NCBI Taxonomy" id="684658"/>
    <lineage>
        <taxon>Eukaryota</taxon>
        <taxon>Metazoa</taxon>
        <taxon>Ecdysozoa</taxon>
        <taxon>Arthropoda</taxon>
        <taxon>Hexapoda</taxon>
        <taxon>Insecta</taxon>
        <taxon>Pterygota</taxon>
        <taxon>Neoptera</taxon>
        <taxon>Endopterygota</taxon>
        <taxon>Hymenoptera</taxon>
        <taxon>Apocrita</taxon>
        <taxon>Ichneumonoidea</taxon>
        <taxon>Braconidae</taxon>
        <taxon>Aphidiinae</taxon>
        <taxon>Aphidius</taxon>
    </lineage>
</organism>
<comment type="function">
    <text evidence="1">Accessory subunit of the mitochondrial membrane respiratory chain NADH dehydrogenase (Complex I), that is believed not to be involved in catalysis. Complex I functions in the transfer of electrons from NADH to the respiratory chain. The immediate electron acceptor for the enzyme is believed to be ubiquinone.</text>
</comment>
<dbReference type="Pfam" id="PF05047">
    <property type="entry name" value="L51_S25_CI-B8"/>
    <property type="match status" value="1"/>
</dbReference>
<evidence type="ECO:0000256" key="4">
    <source>
        <dbReference type="ARBA" id="ARBA00016394"/>
    </source>
</evidence>
<evidence type="ECO:0000313" key="15">
    <source>
        <dbReference type="EMBL" id="KAF7997880.1"/>
    </source>
</evidence>
<keyword evidence="13" id="KW-1015">Disulfide bond</keyword>
<evidence type="ECO:0000256" key="9">
    <source>
        <dbReference type="ARBA" id="ARBA00023128"/>
    </source>
</evidence>
<dbReference type="SMART" id="SM00916">
    <property type="entry name" value="L51_S25_CI-B8"/>
    <property type="match status" value="1"/>
</dbReference>
<keyword evidence="8" id="KW-0249">Electron transport</keyword>
<evidence type="ECO:0000256" key="12">
    <source>
        <dbReference type="ARBA" id="ARBA00032513"/>
    </source>
</evidence>